<dbReference type="InterPro" id="IPR036280">
    <property type="entry name" value="Multihaem_cyt_sf"/>
</dbReference>
<dbReference type="PANTHER" id="PTHR35038">
    <property type="entry name" value="DISSIMILATORY SULFITE REDUCTASE SIRA"/>
    <property type="match status" value="1"/>
</dbReference>
<reference evidence="3 4" key="1">
    <citation type="submission" date="2020-10" db="EMBL/GenBank/DDBJ databases">
        <title>Campylobacter and Helicobacter PacBio genomes.</title>
        <authorList>
            <person name="Lane C."/>
        </authorList>
    </citation>
    <scope>NUCLEOTIDE SEQUENCE [LARGE SCALE GENOMIC DNA]</scope>
    <source>
        <strain evidence="3 4">2016D-0077</strain>
    </source>
</reference>
<evidence type="ECO:0000313" key="4">
    <source>
        <dbReference type="Proteomes" id="UP000594749"/>
    </source>
</evidence>
<feature type="domain" description="Cytochrome c-552/4" evidence="2">
    <location>
        <begin position="26"/>
        <end position="84"/>
    </location>
</feature>
<dbReference type="Proteomes" id="UP000594749">
    <property type="component" value="Chromosome"/>
</dbReference>
<dbReference type="SUPFAM" id="SSF48695">
    <property type="entry name" value="Multiheme cytochromes"/>
    <property type="match status" value="1"/>
</dbReference>
<keyword evidence="4" id="KW-1185">Reference proteome</keyword>
<dbReference type="Pfam" id="PF13435">
    <property type="entry name" value="Cytochrome_C554"/>
    <property type="match status" value="1"/>
</dbReference>
<dbReference type="AlphaFoldDB" id="A0A7M1LHP8"/>
<name>A0A7M1LHP8_9BACT</name>
<evidence type="ECO:0000259" key="2">
    <source>
        <dbReference type="Pfam" id="PF13435"/>
    </source>
</evidence>
<evidence type="ECO:0000256" key="1">
    <source>
        <dbReference type="ARBA" id="ARBA00022729"/>
    </source>
</evidence>
<organism evidence="3 4">
    <name type="scientific">Campylobacter corcagiensis</name>
    <dbReference type="NCBI Taxonomy" id="1448857"/>
    <lineage>
        <taxon>Bacteria</taxon>
        <taxon>Pseudomonadati</taxon>
        <taxon>Campylobacterota</taxon>
        <taxon>Epsilonproteobacteria</taxon>
        <taxon>Campylobacterales</taxon>
        <taxon>Campylobacteraceae</taxon>
        <taxon>Campylobacter</taxon>
    </lineage>
</organism>
<evidence type="ECO:0000313" key="3">
    <source>
        <dbReference type="EMBL" id="QOQ88112.1"/>
    </source>
</evidence>
<protein>
    <recommendedName>
        <fullName evidence="2">Cytochrome c-552/4 domain-containing protein</fullName>
    </recommendedName>
</protein>
<keyword evidence="1" id="KW-0732">Signal</keyword>
<dbReference type="Gene3D" id="1.10.1130.10">
    <property type="entry name" value="Flavocytochrome C3, Chain A"/>
    <property type="match status" value="1"/>
</dbReference>
<dbReference type="InterPro" id="IPR051829">
    <property type="entry name" value="Multiheme_Cytochr_ET"/>
</dbReference>
<accession>A0A7M1LHP8</accession>
<gene>
    <name evidence="3" type="ORF">IMC76_01235</name>
</gene>
<sequence>MLILALVSYINASSAITHRFIDPNNCKTCHEEQFGMWKTSLHAISHENNNPLFRAAVRLVSSETHKPYDEVLISCANCHNPRLEIKNVDETFIIAQAFGIETESTKKAQNALEATHIQNGISCYICHNVDNISNIGVGYQNFSWTKGDEIAGPYDDPKNRAGFHTSVSREHFKSGNDLCLSCHQGKGLANELSTYNTGNEYLSSKDTQRCVDCHMGEPKQGIISPLIKPNDAVKRDIRDHLFAGARNNKQLLTDAIDAEISINSNEATLTVSNLISHNFPTGFSGRSLIAQISYLDSDKKEIKKENIEFKKVYLNKMGVNTLSYSAQNLQSDTTLKPYESREFKLLLPDNTKNISVSFIYYVLDPALQNRIIVDDDKFTKPYIIKNLEF</sequence>
<proteinExistence type="predicted"/>
<dbReference type="InterPro" id="IPR023155">
    <property type="entry name" value="Cyt_c-552/4"/>
</dbReference>
<dbReference type="EMBL" id="CP063078">
    <property type="protein sequence ID" value="QOQ88112.1"/>
    <property type="molecule type" value="Genomic_DNA"/>
</dbReference>
<dbReference type="OrthoDB" id="9814800at2"/>